<feature type="compositionally biased region" description="Acidic residues" evidence="1">
    <location>
        <begin position="1"/>
        <end position="17"/>
    </location>
</feature>
<evidence type="ECO:0000313" key="2">
    <source>
        <dbReference type="EMBL" id="KAJ8753086.1"/>
    </source>
</evidence>
<sequence length="117" mass="11987">MGTESFDAETEGSEESEASSTSGGYGNSKQNTPHQKIAPLSATPDNPTVVDNSKGDSTQPSASGDHPTETIMALTTTPNTASPEVRDQGTPTIELASEASQPPQGANLSSVKEIPVT</sequence>
<reference evidence="2 3" key="1">
    <citation type="submission" date="2021-09" db="EMBL/GenBank/DDBJ databases">
        <title>Genomic insights and catalytic innovation underlie evolution of tropane alkaloids biosynthesis.</title>
        <authorList>
            <person name="Wang Y.-J."/>
            <person name="Tian T."/>
            <person name="Huang J.-P."/>
            <person name="Huang S.-X."/>
        </authorList>
    </citation>
    <scope>NUCLEOTIDE SEQUENCE [LARGE SCALE GENOMIC DNA]</scope>
    <source>
        <strain evidence="2">KIB-2018</strain>
        <tissue evidence="2">Leaf</tissue>
    </source>
</reference>
<organism evidence="2 3">
    <name type="scientific">Erythroxylum novogranatense</name>
    <dbReference type="NCBI Taxonomy" id="1862640"/>
    <lineage>
        <taxon>Eukaryota</taxon>
        <taxon>Viridiplantae</taxon>
        <taxon>Streptophyta</taxon>
        <taxon>Embryophyta</taxon>
        <taxon>Tracheophyta</taxon>
        <taxon>Spermatophyta</taxon>
        <taxon>Magnoliopsida</taxon>
        <taxon>eudicotyledons</taxon>
        <taxon>Gunneridae</taxon>
        <taxon>Pentapetalae</taxon>
        <taxon>rosids</taxon>
        <taxon>fabids</taxon>
        <taxon>Malpighiales</taxon>
        <taxon>Erythroxylaceae</taxon>
        <taxon>Erythroxylum</taxon>
    </lineage>
</organism>
<proteinExistence type="predicted"/>
<comment type="caution">
    <text evidence="2">The sequence shown here is derived from an EMBL/GenBank/DDBJ whole genome shotgun (WGS) entry which is preliminary data.</text>
</comment>
<evidence type="ECO:0000256" key="1">
    <source>
        <dbReference type="SAM" id="MobiDB-lite"/>
    </source>
</evidence>
<dbReference type="AlphaFoldDB" id="A0AAV8SLE2"/>
<protein>
    <submittedName>
        <fullName evidence="2">Uncharacterized protein</fullName>
    </submittedName>
</protein>
<dbReference type="Proteomes" id="UP001159364">
    <property type="component" value="Linkage Group LG10"/>
</dbReference>
<feature type="region of interest" description="Disordered" evidence="1">
    <location>
        <begin position="1"/>
        <end position="117"/>
    </location>
</feature>
<name>A0AAV8SLE2_9ROSI</name>
<evidence type="ECO:0000313" key="3">
    <source>
        <dbReference type="Proteomes" id="UP001159364"/>
    </source>
</evidence>
<dbReference type="EMBL" id="JAIWQS010000010">
    <property type="protein sequence ID" value="KAJ8753086.1"/>
    <property type="molecule type" value="Genomic_DNA"/>
</dbReference>
<feature type="compositionally biased region" description="Polar residues" evidence="1">
    <location>
        <begin position="98"/>
        <end position="110"/>
    </location>
</feature>
<accession>A0AAV8SLE2</accession>
<keyword evidence="3" id="KW-1185">Reference proteome</keyword>
<gene>
    <name evidence="2" type="ORF">K2173_012459</name>
</gene>
<feature type="compositionally biased region" description="Polar residues" evidence="1">
    <location>
        <begin position="43"/>
        <end position="62"/>
    </location>
</feature>
<feature type="compositionally biased region" description="Polar residues" evidence="1">
    <location>
        <begin position="73"/>
        <end position="82"/>
    </location>
</feature>